<keyword evidence="16" id="KW-0472">Membrane</keyword>
<dbReference type="PROSITE" id="PS50088">
    <property type="entry name" value="ANK_REPEAT"/>
    <property type="match status" value="1"/>
</dbReference>
<dbReference type="GO" id="GO:0030154">
    <property type="term" value="P:cell differentiation"/>
    <property type="evidence" value="ECO:0007669"/>
    <property type="project" value="UniProtKB-KW"/>
</dbReference>
<keyword evidence="6" id="KW-0597">Phosphoprotein</keyword>
<evidence type="ECO:0000256" key="13">
    <source>
        <dbReference type="ARBA" id="ARBA00030354"/>
    </source>
</evidence>
<name>A0AAV7JZ80_9METZ</name>
<dbReference type="GO" id="GO:0007283">
    <property type="term" value="P:spermatogenesis"/>
    <property type="evidence" value="ECO:0007669"/>
    <property type="project" value="UniProtKB-KW"/>
</dbReference>
<evidence type="ECO:0000256" key="16">
    <source>
        <dbReference type="SAM" id="Phobius"/>
    </source>
</evidence>
<dbReference type="CDD" id="cd09521">
    <property type="entry name" value="SAM_ASZ1"/>
    <property type="match status" value="1"/>
</dbReference>
<proteinExistence type="predicted"/>
<keyword evidence="12" id="KW-0469">Meiosis</keyword>
<dbReference type="PROSITE" id="PS50297">
    <property type="entry name" value="ANK_REP_REGION"/>
    <property type="match status" value="1"/>
</dbReference>
<evidence type="ECO:0000256" key="10">
    <source>
        <dbReference type="ARBA" id="ARBA00023043"/>
    </source>
</evidence>
<comment type="subunit">
    <text evidence="2">Interacts with DDX4, PIWIL1, RANBP9 and TDRD1.</text>
</comment>
<protein>
    <recommendedName>
        <fullName evidence="3">Ankyrin repeat, SAM and basic leucine zipper domain-containing protein 1</fullName>
    </recommendedName>
    <alternativeName>
        <fullName evidence="13">Germ cell-specific ankyrin, SAM and basic leucine zipper domain-containing protein</fullName>
    </alternativeName>
</protein>
<keyword evidence="7" id="KW-0677">Repeat</keyword>
<feature type="domain" description="SAM" evidence="17">
    <location>
        <begin position="335"/>
        <end position="398"/>
    </location>
</feature>
<organism evidence="18 19">
    <name type="scientific">Oopsacas minuta</name>
    <dbReference type="NCBI Taxonomy" id="111878"/>
    <lineage>
        <taxon>Eukaryota</taxon>
        <taxon>Metazoa</taxon>
        <taxon>Porifera</taxon>
        <taxon>Hexactinellida</taxon>
        <taxon>Hexasterophora</taxon>
        <taxon>Lyssacinosida</taxon>
        <taxon>Leucopsacidae</taxon>
        <taxon>Oopsacas</taxon>
    </lineage>
</organism>
<feature type="compositionally biased region" description="Acidic residues" evidence="15">
    <location>
        <begin position="10"/>
        <end position="21"/>
    </location>
</feature>
<dbReference type="InterPro" id="IPR036770">
    <property type="entry name" value="Ankyrin_rpt-contain_sf"/>
</dbReference>
<dbReference type="InterPro" id="IPR001660">
    <property type="entry name" value="SAM"/>
</dbReference>
<dbReference type="InterPro" id="IPR013761">
    <property type="entry name" value="SAM/pointed_sf"/>
</dbReference>
<dbReference type="PROSITE" id="PS50105">
    <property type="entry name" value="SAM_DOMAIN"/>
    <property type="match status" value="1"/>
</dbReference>
<dbReference type="SMART" id="SM00454">
    <property type="entry name" value="SAM"/>
    <property type="match status" value="1"/>
</dbReference>
<evidence type="ECO:0000259" key="17">
    <source>
        <dbReference type="PROSITE" id="PS50105"/>
    </source>
</evidence>
<keyword evidence="9" id="KW-0744">Spermatogenesis</keyword>
<evidence type="ECO:0000256" key="14">
    <source>
        <dbReference type="PROSITE-ProRule" id="PRU00023"/>
    </source>
</evidence>
<dbReference type="PANTHER" id="PTHR24157:SF3">
    <property type="entry name" value="ANKYRIN REPEAT, SAM AND BASIC LEUCINE ZIPPER DOMAIN-CONTAINING PROTEIN 1"/>
    <property type="match status" value="1"/>
</dbReference>
<dbReference type="InterPro" id="IPR042650">
    <property type="entry name" value="Asz1_SAM"/>
</dbReference>
<evidence type="ECO:0000256" key="1">
    <source>
        <dbReference type="ARBA" id="ARBA00004496"/>
    </source>
</evidence>
<dbReference type="Gene3D" id="1.10.150.50">
    <property type="entry name" value="Transcription Factor, Ets-1"/>
    <property type="match status" value="1"/>
</dbReference>
<dbReference type="GO" id="GO:0051321">
    <property type="term" value="P:meiotic cell cycle"/>
    <property type="evidence" value="ECO:0007669"/>
    <property type="project" value="UniProtKB-KW"/>
</dbReference>
<comment type="subcellular location">
    <subcellularLocation>
        <location evidence="1">Cytoplasm</location>
    </subcellularLocation>
</comment>
<feature type="repeat" description="ANK" evidence="14">
    <location>
        <begin position="233"/>
        <end position="265"/>
    </location>
</feature>
<dbReference type="InterPro" id="IPR002110">
    <property type="entry name" value="Ankyrin_rpt"/>
</dbReference>
<dbReference type="GO" id="GO:0031047">
    <property type="term" value="P:regulatory ncRNA-mediated gene silencing"/>
    <property type="evidence" value="ECO:0007669"/>
    <property type="project" value="UniProtKB-KW"/>
</dbReference>
<keyword evidence="8" id="KW-0221">Differentiation</keyword>
<evidence type="ECO:0000256" key="2">
    <source>
        <dbReference type="ARBA" id="ARBA00011479"/>
    </source>
</evidence>
<accession>A0AAV7JZ80</accession>
<dbReference type="PANTHER" id="PTHR24157">
    <property type="entry name" value="ANKYRIN REPEAT, SAM AND BASIC LEUCINE ZIPPER DOMAIN-CONTAINING PROTEIN 1"/>
    <property type="match status" value="1"/>
</dbReference>
<evidence type="ECO:0000313" key="19">
    <source>
        <dbReference type="Proteomes" id="UP001165289"/>
    </source>
</evidence>
<dbReference type="Gene3D" id="1.25.40.20">
    <property type="entry name" value="Ankyrin repeat-containing domain"/>
    <property type="match status" value="2"/>
</dbReference>
<dbReference type="Proteomes" id="UP001165289">
    <property type="component" value="Unassembled WGS sequence"/>
</dbReference>
<keyword evidence="4" id="KW-0217">Developmental protein</keyword>
<dbReference type="AlphaFoldDB" id="A0AAV7JZ80"/>
<evidence type="ECO:0000256" key="4">
    <source>
        <dbReference type="ARBA" id="ARBA00022473"/>
    </source>
</evidence>
<evidence type="ECO:0000256" key="3">
    <source>
        <dbReference type="ARBA" id="ARBA00020117"/>
    </source>
</evidence>
<keyword evidence="16" id="KW-0812">Transmembrane</keyword>
<keyword evidence="10 14" id="KW-0040">ANK repeat</keyword>
<dbReference type="SUPFAM" id="SSF47769">
    <property type="entry name" value="SAM/Pointed domain"/>
    <property type="match status" value="1"/>
</dbReference>
<evidence type="ECO:0000256" key="8">
    <source>
        <dbReference type="ARBA" id="ARBA00022782"/>
    </source>
</evidence>
<keyword evidence="16" id="KW-1133">Transmembrane helix</keyword>
<feature type="compositionally biased region" description="Basic residues" evidence="15">
    <location>
        <begin position="74"/>
        <end position="85"/>
    </location>
</feature>
<evidence type="ECO:0000256" key="9">
    <source>
        <dbReference type="ARBA" id="ARBA00022871"/>
    </source>
</evidence>
<evidence type="ECO:0000256" key="5">
    <source>
        <dbReference type="ARBA" id="ARBA00022490"/>
    </source>
</evidence>
<evidence type="ECO:0000256" key="12">
    <source>
        <dbReference type="ARBA" id="ARBA00023254"/>
    </source>
</evidence>
<evidence type="ECO:0000256" key="15">
    <source>
        <dbReference type="SAM" id="MobiDB-lite"/>
    </source>
</evidence>
<evidence type="ECO:0000256" key="6">
    <source>
        <dbReference type="ARBA" id="ARBA00022553"/>
    </source>
</evidence>
<dbReference type="Pfam" id="PF07647">
    <property type="entry name" value="SAM_2"/>
    <property type="match status" value="1"/>
</dbReference>
<gene>
    <name evidence="18" type="ORF">LOD99_3045</name>
</gene>
<dbReference type="EMBL" id="JAKMXF010000233">
    <property type="protein sequence ID" value="KAI6654201.1"/>
    <property type="molecule type" value="Genomic_DNA"/>
</dbReference>
<sequence>MSSFAFDIDNSSDSEEFDLGEDPPSIESKPVTPFTNNTSQNSGYSYQNKNNNNSHLQTTNRNDVITSNSFPTRGRARRGRGRGRGRGQGGRPSHDLATLEAFRDAVCRGDLGDVKQLLDGGIDPNAQLKSNWTALMFGAESGRPAVVELLLRYSANPNSQCDMFTALMVCCASRQPEETAHATAKLLLEAHANVNAQDRCKMTPFLYATKHCHLLLLPLLTRSGANINKQEMRGWSALCFAAHTGNISLTEVLLECGIDVSLETREGELAADIADNAGHYEVSRIIRTHLDKNQAPDGPEIELEVCNTPQTADQITTHIKSQDVTLSTRVVNNYVRYGDIELFLIGLELPDLIDIFQSQGIEFSELISMREEDLDRIGIKDLSNRKKILLAITEVHAREWHCSPIPTQNNRTITSLELAGVLQNFSKHCAYIKAQLRYIHKQLEDSPGTLEPNLECDETRLVCEGVGTAVESANQLTHTLTAIESHISEHTGLVVKKQTQSSGTFLGTFLRVGLVTMSASLLGGCVVYFVGRGIPKF</sequence>
<feature type="compositionally biased region" description="Polar residues" evidence="15">
    <location>
        <begin position="33"/>
        <end position="71"/>
    </location>
</feature>
<comment type="caution">
    <text evidence="18">The sequence shown here is derived from an EMBL/GenBank/DDBJ whole genome shotgun (WGS) entry which is preliminary data.</text>
</comment>
<keyword evidence="19" id="KW-1185">Reference proteome</keyword>
<feature type="region of interest" description="Disordered" evidence="15">
    <location>
        <begin position="1"/>
        <end position="95"/>
    </location>
</feature>
<evidence type="ECO:0000256" key="7">
    <source>
        <dbReference type="ARBA" id="ARBA00022737"/>
    </source>
</evidence>
<keyword evidence="5" id="KW-0963">Cytoplasm</keyword>
<dbReference type="Pfam" id="PF12796">
    <property type="entry name" value="Ank_2"/>
    <property type="match status" value="2"/>
</dbReference>
<dbReference type="GO" id="GO:0071546">
    <property type="term" value="C:pi-body"/>
    <property type="evidence" value="ECO:0007669"/>
    <property type="project" value="TreeGrafter"/>
</dbReference>
<keyword evidence="11" id="KW-0943">RNA-mediated gene silencing</keyword>
<evidence type="ECO:0000256" key="11">
    <source>
        <dbReference type="ARBA" id="ARBA00023158"/>
    </source>
</evidence>
<dbReference type="SMART" id="SM00248">
    <property type="entry name" value="ANK"/>
    <property type="match status" value="5"/>
</dbReference>
<evidence type="ECO:0000313" key="18">
    <source>
        <dbReference type="EMBL" id="KAI6654201.1"/>
    </source>
</evidence>
<dbReference type="SUPFAM" id="SSF48403">
    <property type="entry name" value="Ankyrin repeat"/>
    <property type="match status" value="1"/>
</dbReference>
<feature type="transmembrane region" description="Helical" evidence="16">
    <location>
        <begin position="509"/>
        <end position="531"/>
    </location>
</feature>
<reference evidence="18 19" key="1">
    <citation type="journal article" date="2023" name="BMC Biol.">
        <title>The compact genome of the sponge Oopsacas minuta (Hexactinellida) is lacking key metazoan core genes.</title>
        <authorList>
            <person name="Santini S."/>
            <person name="Schenkelaars Q."/>
            <person name="Jourda C."/>
            <person name="Duchesne M."/>
            <person name="Belahbib H."/>
            <person name="Rocher C."/>
            <person name="Selva M."/>
            <person name="Riesgo A."/>
            <person name="Vervoort M."/>
            <person name="Leys S.P."/>
            <person name="Kodjabachian L."/>
            <person name="Le Bivic A."/>
            <person name="Borchiellini C."/>
            <person name="Claverie J.M."/>
            <person name="Renard E."/>
        </authorList>
    </citation>
    <scope>NUCLEOTIDE SEQUENCE [LARGE SCALE GENOMIC DNA]</scope>
    <source>
        <strain evidence="18">SPO-2</strain>
    </source>
</reference>